<evidence type="ECO:0000259" key="5">
    <source>
        <dbReference type="SMART" id="SM01238"/>
    </source>
</evidence>
<dbReference type="InterPro" id="IPR019083">
    <property type="entry name" value="SAM_Ribosomal_mS41"/>
</dbReference>
<evidence type="ECO:0000256" key="2">
    <source>
        <dbReference type="ARBA" id="ARBA00010492"/>
    </source>
</evidence>
<protein>
    <recommendedName>
        <fullName evidence="4">Small ribosomal subunit protein mS41</fullName>
    </recommendedName>
</protein>
<dbReference type="PANTHER" id="PTHR28235">
    <property type="entry name" value="PROTEIN FYV4, MITOCHONDRIAL"/>
    <property type="match status" value="1"/>
</dbReference>
<dbReference type="AlphaFoldDB" id="A0A9P4PYQ4"/>
<dbReference type="InterPro" id="IPR039603">
    <property type="entry name" value="Ribosomal_mS41"/>
</dbReference>
<dbReference type="Proteomes" id="UP000799441">
    <property type="component" value="Unassembled WGS sequence"/>
</dbReference>
<comment type="caution">
    <text evidence="6">The sequence shown here is derived from an EMBL/GenBank/DDBJ whole genome shotgun (WGS) entry which is preliminary data.</text>
</comment>
<keyword evidence="3" id="KW-0496">Mitochondrion</keyword>
<evidence type="ECO:0000256" key="3">
    <source>
        <dbReference type="ARBA" id="ARBA00023128"/>
    </source>
</evidence>
<gene>
    <name evidence="6" type="ORF">K431DRAFT_289358</name>
</gene>
<dbReference type="SMART" id="SM01238">
    <property type="entry name" value="IGR"/>
    <property type="match status" value="1"/>
</dbReference>
<proteinExistence type="inferred from homology"/>
<reference evidence="6" key="1">
    <citation type="journal article" date="2020" name="Stud. Mycol.">
        <title>101 Dothideomycetes genomes: a test case for predicting lifestyles and emergence of pathogens.</title>
        <authorList>
            <person name="Haridas S."/>
            <person name="Albert R."/>
            <person name="Binder M."/>
            <person name="Bloem J."/>
            <person name="Labutti K."/>
            <person name="Salamov A."/>
            <person name="Andreopoulos B."/>
            <person name="Baker S."/>
            <person name="Barry K."/>
            <person name="Bills G."/>
            <person name="Bluhm B."/>
            <person name="Cannon C."/>
            <person name="Castanera R."/>
            <person name="Culley D."/>
            <person name="Daum C."/>
            <person name="Ezra D."/>
            <person name="Gonzalez J."/>
            <person name="Henrissat B."/>
            <person name="Kuo A."/>
            <person name="Liang C."/>
            <person name="Lipzen A."/>
            <person name="Lutzoni F."/>
            <person name="Magnuson J."/>
            <person name="Mondo S."/>
            <person name="Nolan M."/>
            <person name="Ohm R."/>
            <person name="Pangilinan J."/>
            <person name="Park H.-J."/>
            <person name="Ramirez L."/>
            <person name="Alfaro M."/>
            <person name="Sun H."/>
            <person name="Tritt A."/>
            <person name="Yoshinaga Y."/>
            <person name="Zwiers L.-H."/>
            <person name="Turgeon B."/>
            <person name="Goodwin S."/>
            <person name="Spatafora J."/>
            <person name="Crous P."/>
            <person name="Grigoriev I."/>
        </authorList>
    </citation>
    <scope>NUCLEOTIDE SEQUENCE</scope>
    <source>
        <strain evidence="6">CBS 116435</strain>
    </source>
</reference>
<evidence type="ECO:0000313" key="7">
    <source>
        <dbReference type="Proteomes" id="UP000799441"/>
    </source>
</evidence>
<dbReference type="PANTHER" id="PTHR28235:SF1">
    <property type="entry name" value="SMALL RIBOSOMAL SUBUNIT PROTEIN MS41"/>
    <property type="match status" value="1"/>
</dbReference>
<dbReference type="OrthoDB" id="18595at2759"/>
<keyword evidence="7" id="KW-1185">Reference proteome</keyword>
<name>A0A9P4PYQ4_9PEZI</name>
<dbReference type="GO" id="GO:0005739">
    <property type="term" value="C:mitochondrion"/>
    <property type="evidence" value="ECO:0007669"/>
    <property type="project" value="UniProtKB-SubCell"/>
</dbReference>
<evidence type="ECO:0000313" key="6">
    <source>
        <dbReference type="EMBL" id="KAF2716499.1"/>
    </source>
</evidence>
<feature type="domain" description="Small ribosomal subunit protein mS41 SAM" evidence="5">
    <location>
        <begin position="53"/>
        <end position="109"/>
    </location>
</feature>
<dbReference type="Pfam" id="PF09597">
    <property type="entry name" value="SAM_Ribosomal_mS41"/>
    <property type="match status" value="1"/>
</dbReference>
<accession>A0A9P4PYQ4</accession>
<sequence>MASKHPLSLLANLTAASRQSNTLPFQSASRRYLHRLNSPVLRVPNPTPFVPDVTTFLTLIGRGMSRHAAQIPSWEALFTLSSEQLRESGVEPARSRRYLLWWRERFRNGMFGIGGDCKDASDGVAELRVVEVEANENAKDRFATMTKAPFSRKMVVNLPRSITLEKPPTLKKEGEEENEEDVEVAIAPPPRISLQEARKRSVQGTWLVRGSTIGGTGVEYVKGHQGVAKLAAREGLWEHRRGHKVDGGERRKAEVRYKRRVAERNSR</sequence>
<organism evidence="6 7">
    <name type="scientific">Polychaeton citri CBS 116435</name>
    <dbReference type="NCBI Taxonomy" id="1314669"/>
    <lineage>
        <taxon>Eukaryota</taxon>
        <taxon>Fungi</taxon>
        <taxon>Dikarya</taxon>
        <taxon>Ascomycota</taxon>
        <taxon>Pezizomycotina</taxon>
        <taxon>Dothideomycetes</taxon>
        <taxon>Dothideomycetidae</taxon>
        <taxon>Capnodiales</taxon>
        <taxon>Capnodiaceae</taxon>
        <taxon>Polychaeton</taxon>
    </lineage>
</organism>
<evidence type="ECO:0000256" key="1">
    <source>
        <dbReference type="ARBA" id="ARBA00004173"/>
    </source>
</evidence>
<evidence type="ECO:0000256" key="4">
    <source>
        <dbReference type="ARBA" id="ARBA00035129"/>
    </source>
</evidence>
<comment type="similarity">
    <text evidence="2">Belongs to the mitochondrion-specific ribosomal protein mS41 family.</text>
</comment>
<dbReference type="EMBL" id="MU003872">
    <property type="protein sequence ID" value="KAF2716499.1"/>
    <property type="molecule type" value="Genomic_DNA"/>
</dbReference>
<comment type="subcellular location">
    <subcellularLocation>
        <location evidence="1">Mitochondrion</location>
    </subcellularLocation>
</comment>